<name>A0AAV9HS97_9PEZI</name>
<feature type="transmembrane region" description="Helical" evidence="1">
    <location>
        <begin position="169"/>
        <end position="188"/>
    </location>
</feature>
<keyword evidence="1" id="KW-0812">Transmembrane</keyword>
<evidence type="ECO:0000256" key="1">
    <source>
        <dbReference type="SAM" id="Phobius"/>
    </source>
</evidence>
<feature type="transmembrane region" description="Helical" evidence="1">
    <location>
        <begin position="12"/>
        <end position="33"/>
    </location>
</feature>
<comment type="caution">
    <text evidence="2">The sequence shown here is derived from an EMBL/GenBank/DDBJ whole genome shotgun (WGS) entry which is preliminary data.</text>
</comment>
<feature type="transmembrane region" description="Helical" evidence="1">
    <location>
        <begin position="88"/>
        <end position="112"/>
    </location>
</feature>
<sequence>MYRPRYYRWRLFHILSMLAHLALLCAGSVAFIYDSFSHVSNPTMQQLHKANFRMTDTSHDPYPFRWADIVVDEDENWRAVDATIPDSILLLTCISLGGFGLVINITVFCLLLSLDTNKVTLTEGQQHWRKQVVTLFGSVLNIVLAAAGVGLVGLLGVRVAESKSMIIPLVWATIQAPLALSTAIFDAIKNYREGKDLLD</sequence>
<protein>
    <submittedName>
        <fullName evidence="2">Uncharacterized protein</fullName>
    </submittedName>
</protein>
<keyword evidence="1" id="KW-1133">Transmembrane helix</keyword>
<feature type="transmembrane region" description="Helical" evidence="1">
    <location>
        <begin position="132"/>
        <end position="157"/>
    </location>
</feature>
<reference evidence="2" key="2">
    <citation type="submission" date="2023-06" db="EMBL/GenBank/DDBJ databases">
        <authorList>
            <consortium name="Lawrence Berkeley National Laboratory"/>
            <person name="Mondo S.J."/>
            <person name="Hensen N."/>
            <person name="Bonometti L."/>
            <person name="Westerberg I."/>
            <person name="Brannstrom I.O."/>
            <person name="Guillou S."/>
            <person name="Cros-Aarteil S."/>
            <person name="Calhoun S."/>
            <person name="Haridas S."/>
            <person name="Kuo A."/>
            <person name="Pangilinan J."/>
            <person name="Riley R."/>
            <person name="Labutti K."/>
            <person name="Andreopoulos B."/>
            <person name="Lipzen A."/>
            <person name="Chen C."/>
            <person name="Yanf M."/>
            <person name="Daum C."/>
            <person name="Ng V."/>
            <person name="Clum A."/>
            <person name="Steindorff A."/>
            <person name="Ohm R."/>
            <person name="Martin F."/>
            <person name="Silar P."/>
            <person name="Natvig D."/>
            <person name="Lalanne C."/>
            <person name="Gautier V."/>
            <person name="Ament-Velasquez S.L."/>
            <person name="Kruys A."/>
            <person name="Hutchinson M.I."/>
            <person name="Powell A.J."/>
            <person name="Barry K."/>
            <person name="Miller A.N."/>
            <person name="Grigoriev I.V."/>
            <person name="Debuchy R."/>
            <person name="Gladieux P."/>
            <person name="Thoren M.H."/>
            <person name="Johannesson H."/>
        </authorList>
    </citation>
    <scope>NUCLEOTIDE SEQUENCE</scope>
    <source>
        <strain evidence="2">PSN324</strain>
    </source>
</reference>
<dbReference type="Proteomes" id="UP001321749">
    <property type="component" value="Unassembled WGS sequence"/>
</dbReference>
<keyword evidence="1" id="KW-0472">Membrane</keyword>
<reference evidence="2" key="1">
    <citation type="journal article" date="2023" name="Mol. Phylogenet. Evol.">
        <title>Genome-scale phylogeny and comparative genomics of the fungal order Sordariales.</title>
        <authorList>
            <person name="Hensen N."/>
            <person name="Bonometti L."/>
            <person name="Westerberg I."/>
            <person name="Brannstrom I.O."/>
            <person name="Guillou S."/>
            <person name="Cros-Aarteil S."/>
            <person name="Calhoun S."/>
            <person name="Haridas S."/>
            <person name="Kuo A."/>
            <person name="Mondo S."/>
            <person name="Pangilinan J."/>
            <person name="Riley R."/>
            <person name="LaButti K."/>
            <person name="Andreopoulos B."/>
            <person name="Lipzen A."/>
            <person name="Chen C."/>
            <person name="Yan M."/>
            <person name="Daum C."/>
            <person name="Ng V."/>
            <person name="Clum A."/>
            <person name="Steindorff A."/>
            <person name="Ohm R.A."/>
            <person name="Martin F."/>
            <person name="Silar P."/>
            <person name="Natvig D.O."/>
            <person name="Lalanne C."/>
            <person name="Gautier V."/>
            <person name="Ament-Velasquez S.L."/>
            <person name="Kruys A."/>
            <person name="Hutchinson M.I."/>
            <person name="Powell A.J."/>
            <person name="Barry K."/>
            <person name="Miller A.N."/>
            <person name="Grigoriev I.V."/>
            <person name="Debuchy R."/>
            <person name="Gladieux P."/>
            <person name="Hiltunen Thoren M."/>
            <person name="Johannesson H."/>
        </authorList>
    </citation>
    <scope>NUCLEOTIDE SEQUENCE</scope>
    <source>
        <strain evidence="2">PSN324</strain>
    </source>
</reference>
<evidence type="ECO:0000313" key="3">
    <source>
        <dbReference type="Proteomes" id="UP001321749"/>
    </source>
</evidence>
<organism evidence="2 3">
    <name type="scientific">Cladorrhinum samala</name>
    <dbReference type="NCBI Taxonomy" id="585594"/>
    <lineage>
        <taxon>Eukaryota</taxon>
        <taxon>Fungi</taxon>
        <taxon>Dikarya</taxon>
        <taxon>Ascomycota</taxon>
        <taxon>Pezizomycotina</taxon>
        <taxon>Sordariomycetes</taxon>
        <taxon>Sordariomycetidae</taxon>
        <taxon>Sordariales</taxon>
        <taxon>Podosporaceae</taxon>
        <taxon>Cladorrhinum</taxon>
    </lineage>
</organism>
<gene>
    <name evidence="2" type="ORF">QBC42DRAFT_176326</name>
</gene>
<dbReference type="AlphaFoldDB" id="A0AAV9HS97"/>
<dbReference type="EMBL" id="MU864974">
    <property type="protein sequence ID" value="KAK4462337.1"/>
    <property type="molecule type" value="Genomic_DNA"/>
</dbReference>
<proteinExistence type="predicted"/>
<evidence type="ECO:0000313" key="2">
    <source>
        <dbReference type="EMBL" id="KAK4462337.1"/>
    </source>
</evidence>
<keyword evidence="3" id="KW-1185">Reference proteome</keyword>
<accession>A0AAV9HS97</accession>